<dbReference type="Proteomes" id="UP000789375">
    <property type="component" value="Unassembled WGS sequence"/>
</dbReference>
<evidence type="ECO:0000313" key="1">
    <source>
        <dbReference type="EMBL" id="CAG8677329.1"/>
    </source>
</evidence>
<gene>
    <name evidence="1" type="ORF">FMOSSE_LOCUS12713</name>
</gene>
<accession>A0A9N9EF79</accession>
<keyword evidence="2" id="KW-1185">Reference proteome</keyword>
<evidence type="ECO:0000313" key="2">
    <source>
        <dbReference type="Proteomes" id="UP000789375"/>
    </source>
</evidence>
<organism evidence="1 2">
    <name type="scientific">Funneliformis mosseae</name>
    <name type="common">Endomycorrhizal fungus</name>
    <name type="synonym">Glomus mosseae</name>
    <dbReference type="NCBI Taxonomy" id="27381"/>
    <lineage>
        <taxon>Eukaryota</taxon>
        <taxon>Fungi</taxon>
        <taxon>Fungi incertae sedis</taxon>
        <taxon>Mucoromycota</taxon>
        <taxon>Glomeromycotina</taxon>
        <taxon>Glomeromycetes</taxon>
        <taxon>Glomerales</taxon>
        <taxon>Glomeraceae</taxon>
        <taxon>Funneliformis</taxon>
    </lineage>
</organism>
<feature type="non-terminal residue" evidence="1">
    <location>
        <position position="53"/>
    </location>
</feature>
<dbReference type="EMBL" id="CAJVPP010006365">
    <property type="protein sequence ID" value="CAG8677329.1"/>
    <property type="molecule type" value="Genomic_DNA"/>
</dbReference>
<name>A0A9N9EF79_FUNMO</name>
<reference evidence="1" key="1">
    <citation type="submission" date="2021-06" db="EMBL/GenBank/DDBJ databases">
        <authorList>
            <person name="Kallberg Y."/>
            <person name="Tangrot J."/>
            <person name="Rosling A."/>
        </authorList>
    </citation>
    <scope>NUCLEOTIDE SEQUENCE</scope>
    <source>
        <strain evidence="1">87-6 pot B 2015</strain>
    </source>
</reference>
<sequence length="53" mass="6099">MSLELSEEERFGADHYGNNESNKVSSLVVEENVEKERPRKYKIIALLYVLSLA</sequence>
<proteinExistence type="predicted"/>
<comment type="caution">
    <text evidence="1">The sequence shown here is derived from an EMBL/GenBank/DDBJ whole genome shotgun (WGS) entry which is preliminary data.</text>
</comment>
<protein>
    <submittedName>
        <fullName evidence="1">16238_t:CDS:1</fullName>
    </submittedName>
</protein>
<dbReference type="AlphaFoldDB" id="A0A9N9EF79"/>